<evidence type="ECO:0000313" key="2">
    <source>
        <dbReference type="Proteomes" id="UP001595962"/>
    </source>
</evidence>
<evidence type="ECO:0008006" key="3">
    <source>
        <dbReference type="Google" id="ProtNLM"/>
    </source>
</evidence>
<keyword evidence="2" id="KW-1185">Reference proteome</keyword>
<comment type="caution">
    <text evidence="1">The sequence shown here is derived from an EMBL/GenBank/DDBJ whole genome shotgun (WGS) entry which is preliminary data.</text>
</comment>
<reference evidence="2" key="1">
    <citation type="journal article" date="2019" name="Int. J. Syst. Evol. Microbiol.">
        <title>The Global Catalogue of Microorganisms (GCM) 10K type strain sequencing project: providing services to taxonomists for standard genome sequencing and annotation.</title>
        <authorList>
            <consortium name="The Broad Institute Genomics Platform"/>
            <consortium name="The Broad Institute Genome Sequencing Center for Infectious Disease"/>
            <person name="Wu L."/>
            <person name="Ma J."/>
        </authorList>
    </citation>
    <scope>NUCLEOTIDE SEQUENCE [LARGE SCALE GENOMIC DNA]</scope>
    <source>
        <strain evidence="2">DT28</strain>
    </source>
</reference>
<organism evidence="1 2">
    <name type="scientific">Rheinheimera marina</name>
    <dbReference type="NCBI Taxonomy" id="1774958"/>
    <lineage>
        <taxon>Bacteria</taxon>
        <taxon>Pseudomonadati</taxon>
        <taxon>Pseudomonadota</taxon>
        <taxon>Gammaproteobacteria</taxon>
        <taxon>Chromatiales</taxon>
        <taxon>Chromatiaceae</taxon>
        <taxon>Rheinheimera</taxon>
    </lineage>
</organism>
<proteinExistence type="predicted"/>
<dbReference type="Proteomes" id="UP001595962">
    <property type="component" value="Unassembled WGS sequence"/>
</dbReference>
<name>A0ABV9JJG3_9GAMM</name>
<accession>A0ABV9JJG3</accession>
<dbReference type="EMBL" id="JBHSGB010000002">
    <property type="protein sequence ID" value="MFC4653830.1"/>
    <property type="molecule type" value="Genomic_DNA"/>
</dbReference>
<gene>
    <name evidence="1" type="ORF">ACFO3I_02205</name>
</gene>
<sequence>MSKLLKANSAQQCSAYALTRQQRQYEQASQQARTRLADCSKALQAELGRLLTDVDFELDLNLCNPTGLGSWMSEQSVLLATLQLPLEQESPCYLAIDHQAVHNMADLCLGGQLTARHQIEEKVEFSASETRICCRLLQKQAQALMQLLFNQHLPLSAHLFKQQFQPQPFHWLVLKVRLVLAGEAVSWLLWLPVELWAAEQEEQKPASGPVALLDWRRIPVRGRVEMARRQVRVEQLQAWCQGELLGIDLFSSMQFQLEQQALFHGKVAEEAGALMFQISDYAESGS</sequence>
<dbReference type="RefSeq" id="WP_377331397.1">
    <property type="nucleotide sequence ID" value="NZ_JBHSGB010000002.1"/>
</dbReference>
<protein>
    <recommendedName>
        <fullName evidence="3">Flagellar motor switch protein FliN-like C-terminal domain-containing protein</fullName>
    </recommendedName>
</protein>
<evidence type="ECO:0000313" key="1">
    <source>
        <dbReference type="EMBL" id="MFC4653830.1"/>
    </source>
</evidence>